<gene>
    <name evidence="3" type="ORF">BES08_04445</name>
</gene>
<dbReference type="Gene3D" id="3.40.50.720">
    <property type="entry name" value="NAD(P)-binding Rossmann-like Domain"/>
    <property type="match status" value="1"/>
</dbReference>
<feature type="region of interest" description="Disordered" evidence="1">
    <location>
        <begin position="229"/>
        <end position="248"/>
    </location>
</feature>
<evidence type="ECO:0000259" key="2">
    <source>
        <dbReference type="Pfam" id="PF13460"/>
    </source>
</evidence>
<sequence length="248" mass="26436">MTQGGTRICLVGATGLVGSAVMAEAVGREDVRIVGVGRREAVLPPGARMEMLVGEPIDWPGLIRAAQADVLVCALGTTIKAAGSQEQFRAVDHDLVRFTAEAGIAAGIGHMILVSSVEADRASRNFYLSVKGETEEALGRLGFQRLDVLRPSLLRGTREEARPLEGAWQAFAPLADHLTLHGKLRRFRSIRARDVARAILTLGLERARGCFVHEHDALKRAASSARIEAGAAAGERPNSHGALPTELA</sequence>
<evidence type="ECO:0000256" key="1">
    <source>
        <dbReference type="SAM" id="MobiDB-lite"/>
    </source>
</evidence>
<reference evidence="4" key="1">
    <citation type="journal article" date="2017" name="J. Biotechnol.">
        <title>Complete genome sequence of Novosphingobium resinovorum SA1, a versatile xenobiotic-degrading bacterium capable of utilizing sulfanilic acid.</title>
        <authorList>
            <person name="Hegedus B."/>
            <person name="Kos P.B."/>
            <person name="Balint B."/>
            <person name="Maroti G."/>
            <person name="Gan H.M."/>
            <person name="Perei K."/>
            <person name="Rakhely G."/>
        </authorList>
    </citation>
    <scope>NUCLEOTIDE SEQUENCE [LARGE SCALE GENOMIC DNA]</scope>
    <source>
        <strain evidence="4">SA1</strain>
    </source>
</reference>
<protein>
    <submittedName>
        <fullName evidence="3">Nucleoside-diphosphate sugar epimerase</fullName>
    </submittedName>
</protein>
<dbReference type="InterPro" id="IPR016040">
    <property type="entry name" value="NAD(P)-bd_dom"/>
</dbReference>
<dbReference type="InterPro" id="IPR036291">
    <property type="entry name" value="NAD(P)-bd_dom_sf"/>
</dbReference>
<proteinExistence type="predicted"/>
<dbReference type="PANTHER" id="PTHR14097">
    <property type="entry name" value="OXIDOREDUCTASE HTATIP2"/>
    <property type="match status" value="1"/>
</dbReference>
<dbReference type="PANTHER" id="PTHR14097:SF7">
    <property type="entry name" value="OXIDOREDUCTASE HTATIP2"/>
    <property type="match status" value="1"/>
</dbReference>
<evidence type="ECO:0000313" key="3">
    <source>
        <dbReference type="EMBL" id="AOR76085.1"/>
    </source>
</evidence>
<dbReference type="Proteomes" id="UP000094626">
    <property type="component" value="Chromosome"/>
</dbReference>
<keyword evidence="4" id="KW-1185">Reference proteome</keyword>
<evidence type="ECO:0000313" key="4">
    <source>
        <dbReference type="Proteomes" id="UP000094626"/>
    </source>
</evidence>
<name>A0A1D8A1R6_9SPHN</name>
<dbReference type="AlphaFoldDB" id="A0A1D8A1R6"/>
<organism evidence="3 4">
    <name type="scientific">Novosphingobium resinovorum</name>
    <dbReference type="NCBI Taxonomy" id="158500"/>
    <lineage>
        <taxon>Bacteria</taxon>
        <taxon>Pseudomonadati</taxon>
        <taxon>Pseudomonadota</taxon>
        <taxon>Alphaproteobacteria</taxon>
        <taxon>Sphingomonadales</taxon>
        <taxon>Sphingomonadaceae</taxon>
        <taxon>Novosphingobium</taxon>
    </lineage>
</organism>
<dbReference type="KEGG" id="nre:BES08_04445"/>
<feature type="domain" description="NAD(P)-binding" evidence="2">
    <location>
        <begin position="12"/>
        <end position="126"/>
    </location>
</feature>
<dbReference type="Pfam" id="PF13460">
    <property type="entry name" value="NAD_binding_10"/>
    <property type="match status" value="1"/>
</dbReference>
<dbReference type="EMBL" id="CP017075">
    <property type="protein sequence ID" value="AOR76085.1"/>
    <property type="molecule type" value="Genomic_DNA"/>
</dbReference>
<dbReference type="SUPFAM" id="SSF51735">
    <property type="entry name" value="NAD(P)-binding Rossmann-fold domains"/>
    <property type="match status" value="1"/>
</dbReference>
<dbReference type="RefSeq" id="WP_008833462.1">
    <property type="nucleotide sequence ID" value="NZ_CP017075.1"/>
</dbReference>
<accession>A0A1D8A1R6</accession>